<dbReference type="AlphaFoldDB" id="A0A5P2BCX7"/>
<organism evidence="3 4">
    <name type="scientific">Streptomyces venezuelae</name>
    <dbReference type="NCBI Taxonomy" id="54571"/>
    <lineage>
        <taxon>Bacteria</taxon>
        <taxon>Bacillati</taxon>
        <taxon>Actinomycetota</taxon>
        <taxon>Actinomycetes</taxon>
        <taxon>Kitasatosporales</taxon>
        <taxon>Streptomycetaceae</taxon>
        <taxon>Streptomyces</taxon>
    </lineage>
</organism>
<reference evidence="3 4" key="1">
    <citation type="submission" date="2018-05" db="EMBL/GenBank/DDBJ databases">
        <title>Streptomyces venezuelae.</title>
        <authorList>
            <person name="Kim W."/>
            <person name="Lee N."/>
            <person name="Cho B.-K."/>
        </authorList>
    </citation>
    <scope>NUCLEOTIDE SEQUENCE [LARGE SCALE GENOMIC DNA]</scope>
    <source>
        <strain evidence="3 4">ATCC 14583</strain>
    </source>
</reference>
<name>A0A5P2BCX7_STRVZ</name>
<evidence type="ECO:0000313" key="3">
    <source>
        <dbReference type="EMBL" id="QES26169.1"/>
    </source>
</evidence>
<dbReference type="EMBL" id="CP029193">
    <property type="protein sequence ID" value="QES26169.1"/>
    <property type="molecule type" value="Genomic_DNA"/>
</dbReference>
<feature type="region of interest" description="Disordered" evidence="1">
    <location>
        <begin position="301"/>
        <end position="320"/>
    </location>
</feature>
<evidence type="ECO:0000259" key="2">
    <source>
        <dbReference type="Pfam" id="PF10708"/>
    </source>
</evidence>
<dbReference type="Proteomes" id="UP000323046">
    <property type="component" value="Chromosome"/>
</dbReference>
<dbReference type="Pfam" id="PF10708">
    <property type="entry name" value="DUF2510"/>
    <property type="match status" value="1"/>
</dbReference>
<feature type="compositionally biased region" description="Low complexity" evidence="1">
    <location>
        <begin position="116"/>
        <end position="128"/>
    </location>
</feature>
<proteinExistence type="predicted"/>
<dbReference type="InterPro" id="IPR018929">
    <property type="entry name" value="DUF2510"/>
</dbReference>
<feature type="domain" description="DUF2510" evidence="2">
    <location>
        <begin position="8"/>
        <end position="39"/>
    </location>
</feature>
<evidence type="ECO:0000256" key="1">
    <source>
        <dbReference type="SAM" id="MobiDB-lite"/>
    </source>
</evidence>
<gene>
    <name evidence="3" type="ORF">DEJ47_06560</name>
</gene>
<protein>
    <recommendedName>
        <fullName evidence="2">DUF2510 domain-containing protein</fullName>
    </recommendedName>
</protein>
<keyword evidence="4" id="KW-1185">Reference proteome</keyword>
<sequence length="320" mass="32795">MSTPPTPPGWYPDPHQPSVERWWDGSAWTEHRRTPEYAQTAPAQQGFGPPQVTTSVMPVASGGGGGRAKAVTLGVAGVVLVGAIVAGAVTLTGGDDDPQGGTPAPSTSAKDGPEPVASATEESTSPTTDPDPDTLVDDLNGITLPVPEGWEKDDDSFGSGATIQTPDIVDCPGDSGLCREGTVTSTTVTGTDETDPKALALGDIKDAADAAYDKDKLDQQPYGGITRHEKVKEGQVAVAGRTGYFVRWRVHTAKGDGGYVQSLSFASSVGSESMVMVRFNVGAGDGAPPVSVFDEITDGIRSVDDSATGGGVGNDVEPTP</sequence>
<accession>A0A5P2BCX7</accession>
<feature type="region of interest" description="Disordered" evidence="1">
    <location>
        <begin position="91"/>
        <end position="174"/>
    </location>
</feature>
<feature type="compositionally biased region" description="Low complexity" evidence="1">
    <location>
        <begin position="91"/>
        <end position="105"/>
    </location>
</feature>
<dbReference type="OrthoDB" id="4463773at2"/>
<evidence type="ECO:0000313" key="4">
    <source>
        <dbReference type="Proteomes" id="UP000323046"/>
    </source>
</evidence>